<dbReference type="AlphaFoldDB" id="A0AAV1AFS1"/>
<dbReference type="Proteomes" id="UP001157006">
    <property type="component" value="Chromosome 4"/>
</dbReference>
<evidence type="ECO:0000259" key="1">
    <source>
        <dbReference type="Pfam" id="PF13966"/>
    </source>
</evidence>
<evidence type="ECO:0000313" key="2">
    <source>
        <dbReference type="EMBL" id="CAI8607963.1"/>
    </source>
</evidence>
<evidence type="ECO:0000313" key="3">
    <source>
        <dbReference type="Proteomes" id="UP001157006"/>
    </source>
</evidence>
<accession>A0AAV1AFS1</accession>
<dbReference type="InterPro" id="IPR026960">
    <property type="entry name" value="RVT-Znf"/>
</dbReference>
<reference evidence="2 3" key="1">
    <citation type="submission" date="2023-01" db="EMBL/GenBank/DDBJ databases">
        <authorList>
            <person name="Kreplak J."/>
        </authorList>
    </citation>
    <scope>NUCLEOTIDE SEQUENCE [LARGE SCALE GENOMIC DNA]</scope>
</reference>
<name>A0AAV1AFS1_VICFA</name>
<protein>
    <recommendedName>
        <fullName evidence="1">Reverse transcriptase zinc-binding domain-containing protein</fullName>
    </recommendedName>
</protein>
<organism evidence="2 3">
    <name type="scientific">Vicia faba</name>
    <name type="common">Broad bean</name>
    <name type="synonym">Faba vulgaris</name>
    <dbReference type="NCBI Taxonomy" id="3906"/>
    <lineage>
        <taxon>Eukaryota</taxon>
        <taxon>Viridiplantae</taxon>
        <taxon>Streptophyta</taxon>
        <taxon>Embryophyta</taxon>
        <taxon>Tracheophyta</taxon>
        <taxon>Spermatophyta</taxon>
        <taxon>Magnoliopsida</taxon>
        <taxon>eudicotyledons</taxon>
        <taxon>Gunneridae</taxon>
        <taxon>Pentapetalae</taxon>
        <taxon>rosids</taxon>
        <taxon>fabids</taxon>
        <taxon>Fabales</taxon>
        <taxon>Fabaceae</taxon>
        <taxon>Papilionoideae</taxon>
        <taxon>50 kb inversion clade</taxon>
        <taxon>NPAAA clade</taxon>
        <taxon>Hologalegina</taxon>
        <taxon>IRL clade</taxon>
        <taxon>Fabeae</taxon>
        <taxon>Vicia</taxon>
    </lineage>
</organism>
<dbReference type="Pfam" id="PF13966">
    <property type="entry name" value="zf-RVT"/>
    <property type="match status" value="1"/>
</dbReference>
<feature type="domain" description="Reverse transcriptase zinc-binding" evidence="1">
    <location>
        <begin position="90"/>
        <end position="144"/>
    </location>
</feature>
<gene>
    <name evidence="2" type="ORF">VFH_IV062320</name>
</gene>
<proteinExistence type="predicted"/>
<dbReference type="EMBL" id="OX451739">
    <property type="protein sequence ID" value="CAI8607963.1"/>
    <property type="molecule type" value="Genomic_DNA"/>
</dbReference>
<sequence>MTKKYHHQLQIFMKDVMKRNELTASLGNDELVFILISLKLSVFIGDILAANSSHSEFFNLSKQFWSITPEPFKEHVQLEVFGYNACNTSTKNKDIEDHWKGIWNLSVTKRIRVFVWMIYHNGIKTNQYLNHLNLPDNLCDYCDGKCSSVVAELW</sequence>
<keyword evidence="3" id="KW-1185">Reference proteome</keyword>